<dbReference type="GO" id="GO:0016740">
    <property type="term" value="F:transferase activity"/>
    <property type="evidence" value="ECO:0007669"/>
    <property type="project" value="UniProtKB-KW"/>
</dbReference>
<name>A0A136A6E9_9ALTE</name>
<dbReference type="RefSeq" id="WP_068371839.1">
    <property type="nucleotide sequence ID" value="NZ_LSNE01000002.1"/>
</dbReference>
<dbReference type="EMBL" id="LSNE01000002">
    <property type="protein sequence ID" value="KXI30808.1"/>
    <property type="molecule type" value="Genomic_DNA"/>
</dbReference>
<reference evidence="6" key="1">
    <citation type="submission" date="2016-02" db="EMBL/GenBank/DDBJ databases">
        <authorList>
            <person name="Schultz-Johansen M."/>
            <person name="Glaring M.A."/>
            <person name="Bech P.K."/>
            <person name="Stougaard P."/>
        </authorList>
    </citation>
    <scope>NUCLEOTIDE SEQUENCE [LARGE SCALE GENOMIC DNA]</scope>
    <source>
        <strain evidence="6">S66</strain>
    </source>
</reference>
<evidence type="ECO:0000313" key="6">
    <source>
        <dbReference type="Proteomes" id="UP000070299"/>
    </source>
</evidence>
<evidence type="ECO:0000256" key="1">
    <source>
        <dbReference type="ARBA" id="ARBA00001913"/>
    </source>
</evidence>
<accession>A0A136A6E9</accession>
<dbReference type="Pfam" id="PF00128">
    <property type="entry name" value="Alpha-amylase"/>
    <property type="match status" value="1"/>
</dbReference>
<gene>
    <name evidence="5" type="ORF">AX660_05200</name>
</gene>
<dbReference type="InterPro" id="IPR006047">
    <property type="entry name" value="GH13_cat_dom"/>
</dbReference>
<comment type="cofactor">
    <cofactor evidence="1">
        <name>Ca(2+)</name>
        <dbReference type="ChEBI" id="CHEBI:29108"/>
    </cofactor>
</comment>
<keyword evidence="2" id="KW-0479">Metal-binding</keyword>
<evidence type="ECO:0000313" key="5">
    <source>
        <dbReference type="EMBL" id="KXI30808.1"/>
    </source>
</evidence>
<organism evidence="5 6">
    <name type="scientific">Paraglaciecola hydrolytica</name>
    <dbReference type="NCBI Taxonomy" id="1799789"/>
    <lineage>
        <taxon>Bacteria</taxon>
        <taxon>Pseudomonadati</taxon>
        <taxon>Pseudomonadota</taxon>
        <taxon>Gammaproteobacteria</taxon>
        <taxon>Alteromonadales</taxon>
        <taxon>Alteromonadaceae</taxon>
        <taxon>Paraglaciecola</taxon>
    </lineage>
</organism>
<dbReference type="SUPFAM" id="SSF51445">
    <property type="entry name" value="(Trans)glycosidases"/>
    <property type="match status" value="1"/>
</dbReference>
<keyword evidence="3" id="KW-0732">Signal</keyword>
<dbReference type="CDD" id="cd11339">
    <property type="entry name" value="AmyAc_bac_CMD_like_2"/>
    <property type="match status" value="1"/>
</dbReference>
<dbReference type="SMART" id="SM00642">
    <property type="entry name" value="Aamy"/>
    <property type="match status" value="1"/>
</dbReference>
<dbReference type="OrthoDB" id="9805159at2"/>
<protein>
    <submittedName>
        <fullName evidence="5">Cyclomaltodextrin glucanotransferase</fullName>
    </submittedName>
</protein>
<evidence type="ECO:0000256" key="3">
    <source>
        <dbReference type="ARBA" id="ARBA00022729"/>
    </source>
</evidence>
<dbReference type="GO" id="GO:0046872">
    <property type="term" value="F:metal ion binding"/>
    <property type="evidence" value="ECO:0007669"/>
    <property type="project" value="UniProtKB-KW"/>
</dbReference>
<comment type="caution">
    <text evidence="5">The sequence shown here is derived from an EMBL/GenBank/DDBJ whole genome shotgun (WGS) entry which is preliminary data.</text>
</comment>
<dbReference type="AlphaFoldDB" id="A0A136A6E9"/>
<dbReference type="InterPro" id="IPR017853">
    <property type="entry name" value="GH"/>
</dbReference>
<dbReference type="PANTHER" id="PTHR10357:SF215">
    <property type="entry name" value="ALPHA-AMYLASE 1"/>
    <property type="match status" value="1"/>
</dbReference>
<dbReference type="STRING" id="1799789.AX660_05200"/>
<dbReference type="Gene3D" id="3.20.20.80">
    <property type="entry name" value="Glycosidases"/>
    <property type="match status" value="1"/>
</dbReference>
<dbReference type="Proteomes" id="UP000070299">
    <property type="component" value="Unassembled WGS sequence"/>
</dbReference>
<keyword evidence="5" id="KW-0808">Transferase</keyword>
<feature type="domain" description="Glycosyl hydrolase family 13 catalytic" evidence="4">
    <location>
        <begin position="58"/>
        <end position="441"/>
    </location>
</feature>
<dbReference type="GO" id="GO:0005975">
    <property type="term" value="P:carbohydrate metabolic process"/>
    <property type="evidence" value="ECO:0007669"/>
    <property type="project" value="InterPro"/>
</dbReference>
<keyword evidence="6" id="KW-1185">Reference proteome</keyword>
<sequence>MLNSFQNIKQKKLPTTFLSLSIISILSACQPAPSELVKSTKAEFYGTTQPFVKDAIYFVMTDRFVDGDSSNNHEDQGGEYPTFGLPIEGDNDEVAYVGYMGGDLKGVLNNGKYIADMGFSAVWLTPILDNPDEAFSGGEPITFGGAFKDGGKTGYHGYWANNFYQIDEHLPSEGLGYKEYTQQMREQFGLKSVFDIVANHGSPSFSMPVDQPKFGELYDINGVLVADHQNLPTEQLDSNNPLHDFYHKFPDILQLSNLDESNAAVKDYLINSYLYWIEQGADAFRIDTIRHVPHAFWKEMADRIRTVHPDFYMFGESFNYDANFIGQHTLAKNGGISVLDFPGQKAIVTTFENPASDYAELEKVLFLTHGPYLNPYELATFYDNHDMPRMNASDEGFIDANNWLFTARGIPVVYQGSELGFMRGKAEHMGNRNYLGQDNIELAKHHPIHNALSRIAQVRKAVPALQNGLQVNIEFTGNKAAFYRVLVKDDVTQTALVLLNKGDTAADFSISKYLQGGRWQSQLSDDTINIGARDNQLNTSVAAHGVQVWLREGKIENTDLLSQLEKLMANK</sequence>
<proteinExistence type="predicted"/>
<dbReference type="PANTHER" id="PTHR10357">
    <property type="entry name" value="ALPHA-AMYLASE FAMILY MEMBER"/>
    <property type="match status" value="1"/>
</dbReference>
<evidence type="ECO:0000256" key="2">
    <source>
        <dbReference type="ARBA" id="ARBA00022723"/>
    </source>
</evidence>
<evidence type="ECO:0000259" key="4">
    <source>
        <dbReference type="SMART" id="SM00642"/>
    </source>
</evidence>